<protein>
    <submittedName>
        <fullName evidence="1">Uncharacterized protein</fullName>
    </submittedName>
</protein>
<accession>A0A1W2GB91</accession>
<dbReference type="Pfam" id="PF09952">
    <property type="entry name" value="AbiEi_2"/>
    <property type="match status" value="1"/>
</dbReference>
<dbReference type="InterPro" id="IPR019238">
    <property type="entry name" value="AbiEi_2"/>
</dbReference>
<dbReference type="Proteomes" id="UP000192472">
    <property type="component" value="Unassembled WGS sequence"/>
</dbReference>
<reference evidence="1 2" key="1">
    <citation type="submission" date="2017-04" db="EMBL/GenBank/DDBJ databases">
        <authorList>
            <person name="Afonso C.L."/>
            <person name="Miller P.J."/>
            <person name="Scott M.A."/>
            <person name="Spackman E."/>
            <person name="Goraichik I."/>
            <person name="Dimitrov K.M."/>
            <person name="Suarez D.L."/>
            <person name="Swayne D.E."/>
        </authorList>
    </citation>
    <scope>NUCLEOTIDE SEQUENCE [LARGE SCALE GENOMIC DNA]</scope>
    <source>
        <strain evidence="1 2">DSM 26133</strain>
    </source>
</reference>
<evidence type="ECO:0000313" key="1">
    <source>
        <dbReference type="EMBL" id="SMD33927.1"/>
    </source>
</evidence>
<proteinExistence type="predicted"/>
<dbReference type="STRING" id="692418.SAMN04488029_1743"/>
<name>A0A1W2GB91_REIFA</name>
<keyword evidence="2" id="KW-1185">Reference proteome</keyword>
<dbReference type="EMBL" id="FWYF01000002">
    <property type="protein sequence ID" value="SMD33927.1"/>
    <property type="molecule type" value="Genomic_DNA"/>
</dbReference>
<sequence length="327" mass="37488">MYICEQMERKIINTAIANLSNFTGVTGAYKPAKVLDGKITIAYKGKKHDFTVEVKKDVKPYIVEQLQALKKQYPDLILIAERIPQATKRKLEELTIPYIEANGNMYLETPDMFIHLETIKPIKITKETGNRAFTKTGLKVVFQLLINPELINKTQREIAKITGVALGNIPQVIDGLKETGYLLPLNKRTYIWEKKEELIERWIDGYQTTLKPTLKKNTYAIRGDWQDLKLTNGTVWGGEPAADLLTNHLRPEIFTLYTKETQIDLIKNYKLQPKPTGELTTLEKFWNEDIDQMAPAILVYADLKLTGGKRNNETAQIIYNEHIKPNL</sequence>
<organism evidence="1 2">
    <name type="scientific">Reichenbachiella faecimaris</name>
    <dbReference type="NCBI Taxonomy" id="692418"/>
    <lineage>
        <taxon>Bacteria</taxon>
        <taxon>Pseudomonadati</taxon>
        <taxon>Bacteroidota</taxon>
        <taxon>Cytophagia</taxon>
        <taxon>Cytophagales</taxon>
        <taxon>Reichenbachiellaceae</taxon>
        <taxon>Reichenbachiella</taxon>
    </lineage>
</organism>
<dbReference type="AlphaFoldDB" id="A0A1W2GB91"/>
<evidence type="ECO:0000313" key="2">
    <source>
        <dbReference type="Proteomes" id="UP000192472"/>
    </source>
</evidence>
<gene>
    <name evidence="1" type="ORF">SAMN04488029_1743</name>
</gene>